<accession>A0AAN0KGS0</accession>
<dbReference type="PANTHER" id="PTHR30146">
    <property type="entry name" value="LACI-RELATED TRANSCRIPTIONAL REPRESSOR"/>
    <property type="match status" value="1"/>
</dbReference>
<dbReference type="InterPro" id="IPR000843">
    <property type="entry name" value="HTH_LacI"/>
</dbReference>
<dbReference type="GO" id="GO:0000976">
    <property type="term" value="F:transcription cis-regulatory region binding"/>
    <property type="evidence" value="ECO:0007669"/>
    <property type="project" value="TreeGrafter"/>
</dbReference>
<dbReference type="SUPFAM" id="SSF53822">
    <property type="entry name" value="Periplasmic binding protein-like I"/>
    <property type="match status" value="1"/>
</dbReference>
<dbReference type="Gene3D" id="1.10.260.40">
    <property type="entry name" value="lambda repressor-like DNA-binding domains"/>
    <property type="match status" value="1"/>
</dbReference>
<dbReference type="GO" id="GO:0003700">
    <property type="term" value="F:DNA-binding transcription factor activity"/>
    <property type="evidence" value="ECO:0007669"/>
    <property type="project" value="TreeGrafter"/>
</dbReference>
<dbReference type="CDD" id="cd06267">
    <property type="entry name" value="PBP1_LacI_sugar_binding-like"/>
    <property type="match status" value="1"/>
</dbReference>
<dbReference type="SMART" id="SM00354">
    <property type="entry name" value="HTH_LACI"/>
    <property type="match status" value="1"/>
</dbReference>
<dbReference type="CDD" id="cd01392">
    <property type="entry name" value="HTH_LacI"/>
    <property type="match status" value="1"/>
</dbReference>
<organism evidence="5 6">
    <name type="scientific">Brooklawnia propionicigenes</name>
    <dbReference type="NCBI Taxonomy" id="3041175"/>
    <lineage>
        <taxon>Bacteria</taxon>
        <taxon>Bacillati</taxon>
        <taxon>Actinomycetota</taxon>
        <taxon>Actinomycetes</taxon>
        <taxon>Propionibacteriales</taxon>
        <taxon>Propionibacteriaceae</taxon>
        <taxon>Brooklawnia</taxon>
    </lineage>
</organism>
<dbReference type="PANTHER" id="PTHR30146:SF138">
    <property type="entry name" value="TRANSCRIPTIONAL REGULATORY PROTEIN"/>
    <property type="match status" value="1"/>
</dbReference>
<dbReference type="InterPro" id="IPR001761">
    <property type="entry name" value="Peripla_BP/Lac1_sug-bd_dom"/>
</dbReference>
<dbReference type="KEGG" id="broo:brsh051_05860"/>
<dbReference type="Pfam" id="PF00532">
    <property type="entry name" value="Peripla_BP_1"/>
    <property type="match status" value="1"/>
</dbReference>
<feature type="domain" description="HTH lacI-type" evidence="4">
    <location>
        <begin position="5"/>
        <end position="59"/>
    </location>
</feature>
<dbReference type="InterPro" id="IPR010982">
    <property type="entry name" value="Lambda_DNA-bd_dom_sf"/>
</dbReference>
<sequence>MVRQVTIGDVAKEAGVSIATVSRVLNGQSTVNQAMVDDVRAAAGRLGYRPNAAARGLASGAYRVIGVVVPDLRNPYFTDILESIVAQSKGDGYRVLVSDSGGDVKEELDACRRLRTSVDGLILVSPRMPGDDLRALSADGFPMVLINRQEPSIALPMALADTRSATLELCRHLSGLGHSRVVYMAGSALSWQNRERLRGIHDAREFGFEAAVVEGEPTIEAGYRAASAALDFEPTAIMAYNDLAALGVIARLREIGFKVPNDISVTGFDDIEMARYVRPTLTTAVSLKTQLGEHAWNALRQVLRGQPPIAASLIPSPVVVRESTGPALREATPIS</sequence>
<keyword evidence="2" id="KW-0238">DNA-binding</keyword>
<dbReference type="EMBL" id="AP028056">
    <property type="protein sequence ID" value="BEH01305.1"/>
    <property type="molecule type" value="Genomic_DNA"/>
</dbReference>
<dbReference type="Proteomes" id="UP001431656">
    <property type="component" value="Chromosome"/>
</dbReference>
<protein>
    <recommendedName>
        <fullName evidence="4">HTH lacI-type domain-containing protein</fullName>
    </recommendedName>
</protein>
<dbReference type="Gene3D" id="3.40.50.2300">
    <property type="match status" value="2"/>
</dbReference>
<evidence type="ECO:0000256" key="3">
    <source>
        <dbReference type="ARBA" id="ARBA00023163"/>
    </source>
</evidence>
<dbReference type="PRINTS" id="PR00036">
    <property type="entry name" value="HTHLACI"/>
</dbReference>
<evidence type="ECO:0000256" key="2">
    <source>
        <dbReference type="ARBA" id="ARBA00023125"/>
    </source>
</evidence>
<keyword evidence="1" id="KW-0805">Transcription regulation</keyword>
<evidence type="ECO:0000259" key="4">
    <source>
        <dbReference type="PROSITE" id="PS50932"/>
    </source>
</evidence>
<dbReference type="PROSITE" id="PS00356">
    <property type="entry name" value="HTH_LACI_1"/>
    <property type="match status" value="1"/>
</dbReference>
<dbReference type="InterPro" id="IPR028082">
    <property type="entry name" value="Peripla_BP_I"/>
</dbReference>
<proteinExistence type="predicted"/>
<reference evidence="5" key="1">
    <citation type="journal article" date="2024" name="Int. J. Syst. Evol. Microbiol.">
        <title>Brooklawnia propionicigenes sp. nov., a facultatively anaerobic, propionate-producing bacterium isolated from a methanogenic reactor treating waste from cattle farms.</title>
        <authorList>
            <person name="Akita Y."/>
            <person name="Ueki A."/>
            <person name="Tonouchi A."/>
            <person name="Sugawara Y."/>
            <person name="Honma S."/>
            <person name="Kaku N."/>
            <person name="Ueki K."/>
        </authorList>
    </citation>
    <scope>NUCLEOTIDE SEQUENCE</scope>
    <source>
        <strain evidence="5">SH051</strain>
    </source>
</reference>
<dbReference type="AlphaFoldDB" id="A0AAN0KGS0"/>
<dbReference type="Pfam" id="PF00356">
    <property type="entry name" value="LacI"/>
    <property type="match status" value="1"/>
</dbReference>
<gene>
    <name evidence="5" type="ORF">brsh051_05860</name>
</gene>
<evidence type="ECO:0000313" key="6">
    <source>
        <dbReference type="Proteomes" id="UP001431656"/>
    </source>
</evidence>
<keyword evidence="6" id="KW-1185">Reference proteome</keyword>
<evidence type="ECO:0000313" key="5">
    <source>
        <dbReference type="EMBL" id="BEH01305.1"/>
    </source>
</evidence>
<dbReference type="SUPFAM" id="SSF47413">
    <property type="entry name" value="lambda repressor-like DNA-binding domains"/>
    <property type="match status" value="1"/>
</dbReference>
<name>A0AAN0KGS0_9ACTN</name>
<keyword evidence="3" id="KW-0804">Transcription</keyword>
<dbReference type="RefSeq" id="WP_286267408.1">
    <property type="nucleotide sequence ID" value="NZ_AP028056.1"/>
</dbReference>
<dbReference type="PROSITE" id="PS50932">
    <property type="entry name" value="HTH_LACI_2"/>
    <property type="match status" value="1"/>
</dbReference>
<evidence type="ECO:0000256" key="1">
    <source>
        <dbReference type="ARBA" id="ARBA00023015"/>
    </source>
</evidence>